<dbReference type="Proteomes" id="UP001589896">
    <property type="component" value="Unassembled WGS sequence"/>
</dbReference>
<dbReference type="InterPro" id="IPR036291">
    <property type="entry name" value="NAD(P)-bd_dom_sf"/>
</dbReference>
<keyword evidence="7" id="KW-1185">Reference proteome</keyword>
<keyword evidence="2" id="KW-0862">Zinc</keyword>
<dbReference type="InterPro" id="IPR050129">
    <property type="entry name" value="Zn_alcohol_dh"/>
</dbReference>
<gene>
    <name evidence="6" type="ORF">ACFFGH_34060</name>
</gene>
<feature type="region of interest" description="Disordered" evidence="4">
    <location>
        <begin position="1"/>
        <end position="22"/>
    </location>
</feature>
<keyword evidence="1" id="KW-0479">Metal-binding</keyword>
<dbReference type="InterPro" id="IPR011032">
    <property type="entry name" value="GroES-like_sf"/>
</dbReference>
<dbReference type="Gene3D" id="3.90.180.10">
    <property type="entry name" value="Medium-chain alcohol dehydrogenases, catalytic domain"/>
    <property type="match status" value="1"/>
</dbReference>
<evidence type="ECO:0000256" key="1">
    <source>
        <dbReference type="ARBA" id="ARBA00022723"/>
    </source>
</evidence>
<dbReference type="SMART" id="SM00829">
    <property type="entry name" value="PKS_ER"/>
    <property type="match status" value="1"/>
</dbReference>
<dbReference type="PANTHER" id="PTHR43401">
    <property type="entry name" value="L-THREONINE 3-DEHYDROGENASE"/>
    <property type="match status" value="1"/>
</dbReference>
<evidence type="ECO:0000256" key="3">
    <source>
        <dbReference type="ARBA" id="ARBA00023002"/>
    </source>
</evidence>
<reference evidence="6 7" key="1">
    <citation type="submission" date="2024-09" db="EMBL/GenBank/DDBJ databases">
        <authorList>
            <person name="Sun Q."/>
            <person name="Mori K."/>
        </authorList>
    </citation>
    <scope>NUCLEOTIDE SEQUENCE [LARGE SCALE GENOMIC DNA]</scope>
    <source>
        <strain evidence="6 7">KCTC 23076</strain>
    </source>
</reference>
<dbReference type="PANTHER" id="PTHR43401:SF2">
    <property type="entry name" value="L-THREONINE 3-DEHYDROGENASE"/>
    <property type="match status" value="1"/>
</dbReference>
<organism evidence="6 7">
    <name type="scientific">Lysobacter korlensis</name>
    <dbReference type="NCBI Taxonomy" id="553636"/>
    <lineage>
        <taxon>Bacteria</taxon>
        <taxon>Pseudomonadati</taxon>
        <taxon>Pseudomonadota</taxon>
        <taxon>Gammaproteobacteria</taxon>
        <taxon>Lysobacterales</taxon>
        <taxon>Lysobacteraceae</taxon>
        <taxon>Lysobacter</taxon>
    </lineage>
</organism>
<dbReference type="RefSeq" id="WP_386677340.1">
    <property type="nucleotide sequence ID" value="NZ_JBHLTG010000023.1"/>
</dbReference>
<dbReference type="InterPro" id="IPR020843">
    <property type="entry name" value="ER"/>
</dbReference>
<dbReference type="EMBL" id="JBHLTG010000023">
    <property type="protein sequence ID" value="MFC0682885.1"/>
    <property type="molecule type" value="Genomic_DNA"/>
</dbReference>
<proteinExistence type="predicted"/>
<accession>A0ABV6S0W5</accession>
<dbReference type="SUPFAM" id="SSF50129">
    <property type="entry name" value="GroES-like"/>
    <property type="match status" value="1"/>
</dbReference>
<sequence>MRAARLTAHGRSSMRVTADAPPPSIGPDDVLIRVAVVGVNQLDLNVIDGVGPGAGSQLPRILGIDPAGTVVAAGSNVPSSRIGTRVVVKPNISCGRCSYCEGGNEADCPNQVVIGAHRDGGAAELVAVPARNAFPIESLDFAVASAAVHSVPIALHALGALGGVDHRDTLLVTGASGAVGGAAGQLAEHFGARVISAVRREGHPPVAGAVCLAETPAELPSAVARLAPDGVSAVLDASGDANLLGAALETLSWGGRAVTCAASVDPELRIDVRRFYLRRNRLIGAASANYSEVAKALDLVGAGAVSVAIDSRFPLARIGAAYDRFVEGRRMGKVIVDVG</sequence>
<feature type="domain" description="Enoyl reductase (ER)" evidence="5">
    <location>
        <begin position="10"/>
        <end position="336"/>
    </location>
</feature>
<evidence type="ECO:0000256" key="2">
    <source>
        <dbReference type="ARBA" id="ARBA00022833"/>
    </source>
</evidence>
<protein>
    <submittedName>
        <fullName evidence="6">Alcohol dehydrogenase catalytic domain-containing protein</fullName>
    </submittedName>
</protein>
<keyword evidence="3" id="KW-0560">Oxidoreductase</keyword>
<dbReference type="SUPFAM" id="SSF51735">
    <property type="entry name" value="NAD(P)-binding Rossmann-fold domains"/>
    <property type="match status" value="1"/>
</dbReference>
<dbReference type="Pfam" id="PF13602">
    <property type="entry name" value="ADH_zinc_N_2"/>
    <property type="match status" value="1"/>
</dbReference>
<comment type="caution">
    <text evidence="6">The sequence shown here is derived from an EMBL/GenBank/DDBJ whole genome shotgun (WGS) entry which is preliminary data.</text>
</comment>
<name>A0ABV6S0W5_9GAMM</name>
<evidence type="ECO:0000259" key="5">
    <source>
        <dbReference type="SMART" id="SM00829"/>
    </source>
</evidence>
<evidence type="ECO:0000256" key="4">
    <source>
        <dbReference type="SAM" id="MobiDB-lite"/>
    </source>
</evidence>
<dbReference type="InterPro" id="IPR013154">
    <property type="entry name" value="ADH-like_N"/>
</dbReference>
<evidence type="ECO:0000313" key="7">
    <source>
        <dbReference type="Proteomes" id="UP001589896"/>
    </source>
</evidence>
<evidence type="ECO:0000313" key="6">
    <source>
        <dbReference type="EMBL" id="MFC0682885.1"/>
    </source>
</evidence>
<dbReference type="Pfam" id="PF08240">
    <property type="entry name" value="ADH_N"/>
    <property type="match status" value="1"/>
</dbReference>